<reference evidence="3" key="1">
    <citation type="journal article" date="2019" name="Int. J. Syst. Evol. Microbiol.">
        <title>The Global Catalogue of Microorganisms (GCM) 10K type strain sequencing project: providing services to taxonomists for standard genome sequencing and annotation.</title>
        <authorList>
            <consortium name="The Broad Institute Genomics Platform"/>
            <consortium name="The Broad Institute Genome Sequencing Center for Infectious Disease"/>
            <person name="Wu L."/>
            <person name="Ma J."/>
        </authorList>
    </citation>
    <scope>NUCLEOTIDE SEQUENCE [LARGE SCALE GENOMIC DNA]</scope>
    <source>
        <strain evidence="3">CCM 8980</strain>
    </source>
</reference>
<organism evidence="2 3">
    <name type="scientific">Lacticaseibacillus mingshuiensis</name>
    <dbReference type="NCBI Taxonomy" id="2799574"/>
    <lineage>
        <taxon>Bacteria</taxon>
        <taxon>Bacillati</taxon>
        <taxon>Bacillota</taxon>
        <taxon>Bacilli</taxon>
        <taxon>Lactobacillales</taxon>
        <taxon>Lactobacillaceae</taxon>
        <taxon>Lacticaseibacillus</taxon>
    </lineage>
</organism>
<name>A0ABW4CLN7_9LACO</name>
<dbReference type="InterPro" id="IPR003812">
    <property type="entry name" value="Fido"/>
</dbReference>
<dbReference type="RefSeq" id="WP_203628424.1">
    <property type="nucleotide sequence ID" value="NZ_BOLQ01000027.1"/>
</dbReference>
<evidence type="ECO:0000313" key="2">
    <source>
        <dbReference type="EMBL" id="MFD1430851.1"/>
    </source>
</evidence>
<dbReference type="PANTHER" id="PTHR13504">
    <property type="entry name" value="FIDO DOMAIN-CONTAINING PROTEIN DDB_G0283145"/>
    <property type="match status" value="1"/>
</dbReference>
<gene>
    <name evidence="2" type="ORF">ACFQ4P_11445</name>
</gene>
<accession>A0ABW4CLN7</accession>
<sequence>MSYLPLSKFKYNNDGSGRKPPQEIEAEYRARLSWPSTVTTALYPALAEPGLLDDAAMQQRSLATAKYPIFFVETKEINFQLSRVQRLSAQIMALASSQGVPNVAIDQYLKSLLQNEIIFTNDIEGVQTDPREIGRIIGSLKKRPGKTERRLESTIRKYNDSISGRMRQITQLSDFRAIYDELLKGEIAADALPDGDRFRNKFAFIGSSTHAVHIPPATEDQIEVALEQLLVFMNDDAYISVEKAIITHFMFENTHPFADGNGRMGRYLLSSYLSSKLDPFTGLSVSTAIHRNLPTYYKLFQEADLLENRGELTFFIQGMLSIIEAGQRDVLDELQARRERLQAANVYLHSRGTALNEEQRQICYVLLQSQLFTENITYGIQDRQILDIFKQRGIPKARTKRNLAILEQRGLIETVSKNPLQHVIAENARTQLAQLADTSE</sequence>
<evidence type="ECO:0000259" key="1">
    <source>
        <dbReference type="PROSITE" id="PS51459"/>
    </source>
</evidence>
<dbReference type="Proteomes" id="UP001597196">
    <property type="component" value="Unassembled WGS sequence"/>
</dbReference>
<dbReference type="EMBL" id="JBHTOC010000019">
    <property type="protein sequence ID" value="MFD1430851.1"/>
    <property type="molecule type" value="Genomic_DNA"/>
</dbReference>
<keyword evidence="3" id="KW-1185">Reference proteome</keyword>
<dbReference type="Gene3D" id="1.10.3290.10">
    <property type="entry name" value="Fido-like domain"/>
    <property type="match status" value="1"/>
</dbReference>
<comment type="caution">
    <text evidence="2">The sequence shown here is derived from an EMBL/GenBank/DDBJ whole genome shotgun (WGS) entry which is preliminary data.</text>
</comment>
<dbReference type="PROSITE" id="PS51459">
    <property type="entry name" value="FIDO"/>
    <property type="match status" value="1"/>
</dbReference>
<evidence type="ECO:0000313" key="3">
    <source>
        <dbReference type="Proteomes" id="UP001597196"/>
    </source>
</evidence>
<dbReference type="SUPFAM" id="SSF140931">
    <property type="entry name" value="Fic-like"/>
    <property type="match status" value="1"/>
</dbReference>
<proteinExistence type="predicted"/>
<protein>
    <submittedName>
        <fullName evidence="2">Fic family protein</fullName>
    </submittedName>
</protein>
<feature type="domain" description="Fido" evidence="1">
    <location>
        <begin position="170"/>
        <end position="318"/>
    </location>
</feature>
<dbReference type="Pfam" id="PF02661">
    <property type="entry name" value="Fic"/>
    <property type="match status" value="1"/>
</dbReference>
<dbReference type="InterPro" id="IPR040198">
    <property type="entry name" value="Fido_containing"/>
</dbReference>
<dbReference type="InterPro" id="IPR036597">
    <property type="entry name" value="Fido-like_dom_sf"/>
</dbReference>
<dbReference type="PANTHER" id="PTHR13504:SF40">
    <property type="entry name" value="FIDO DOMAIN-CONTAINING PROTEIN"/>
    <property type="match status" value="1"/>
</dbReference>